<dbReference type="PANTHER" id="PTHR33886:SF8">
    <property type="entry name" value="UNSATURATED RHAMNOGALACTURONAN HYDROLASE (EUROFUNG)"/>
    <property type="match status" value="1"/>
</dbReference>
<dbReference type="SUPFAM" id="SSF48208">
    <property type="entry name" value="Six-hairpin glycosidases"/>
    <property type="match status" value="1"/>
</dbReference>
<dbReference type="EMBL" id="WTUZ01000001">
    <property type="protein sequence ID" value="MZQ80562.1"/>
    <property type="molecule type" value="Genomic_DNA"/>
</dbReference>
<dbReference type="PANTHER" id="PTHR33886">
    <property type="entry name" value="UNSATURATED RHAMNOGALACTURONAN HYDROLASE (EUROFUNG)"/>
    <property type="match status" value="1"/>
</dbReference>
<dbReference type="InterPro" id="IPR052043">
    <property type="entry name" value="PolySaccharide_Degr_Enz"/>
</dbReference>
<reference evidence="2 3" key="1">
    <citation type="submission" date="2019-12" db="EMBL/GenBank/DDBJ databases">
        <title>Paenibacillus sp. nov. sp. isolated from soil.</title>
        <authorList>
            <person name="Kim J."/>
            <person name="Jeong S.E."/>
            <person name="Jung H.S."/>
            <person name="Jeon C.O."/>
        </authorList>
    </citation>
    <scope>NUCLEOTIDE SEQUENCE [LARGE SCALE GENOMIC DNA]</scope>
    <source>
        <strain evidence="2 3">5J-6</strain>
    </source>
</reference>
<evidence type="ECO:0000313" key="3">
    <source>
        <dbReference type="Proteomes" id="UP000481087"/>
    </source>
</evidence>
<dbReference type="RefSeq" id="WP_161404542.1">
    <property type="nucleotide sequence ID" value="NZ_WTUZ01000001.1"/>
</dbReference>
<name>A0A6L8UT62_9BACL</name>
<keyword evidence="1" id="KW-0378">Hydrolase</keyword>
<gene>
    <name evidence="2" type="ORF">GQF01_00105</name>
</gene>
<dbReference type="InterPro" id="IPR010905">
    <property type="entry name" value="Glyco_hydro_88"/>
</dbReference>
<proteinExistence type="predicted"/>
<evidence type="ECO:0008006" key="4">
    <source>
        <dbReference type="Google" id="ProtNLM"/>
    </source>
</evidence>
<dbReference type="InterPro" id="IPR008928">
    <property type="entry name" value="6-hairpin_glycosidase_sf"/>
</dbReference>
<organism evidence="2 3">
    <name type="scientific">Paenibacillus silvestris</name>
    <dbReference type="NCBI Taxonomy" id="2606219"/>
    <lineage>
        <taxon>Bacteria</taxon>
        <taxon>Bacillati</taxon>
        <taxon>Bacillota</taxon>
        <taxon>Bacilli</taxon>
        <taxon>Bacillales</taxon>
        <taxon>Paenibacillaceae</taxon>
        <taxon>Paenibacillus</taxon>
    </lineage>
</organism>
<evidence type="ECO:0000256" key="1">
    <source>
        <dbReference type="ARBA" id="ARBA00022801"/>
    </source>
</evidence>
<sequence length="731" mass="82351">MAERYIDINESIFAKCGDRVGEILATVADRYVGNNPPHPMAYRAFCADGIGKNHDYSYDFHFVNRFPEILNGQIVYAWSQYWSDVETPLNFILHCYGPLILYANGQPIYKANIADELNPKRRTVVTIQMKKGWNHLVFQFTKTEAGCGGSLGPGSYKSNPVHFLAPSPERFGHEGWIYTAPQNHVWNELPGEGTTEGDHDIAWYPKLAWSDNEQAKNPVARIFGELSDGYVLAWTKLRSLSAERRHVELSGHAEGRMAIYVDGELQASIDQAGAFQAVLQLAYGEHNLVIQCFGANGSAGFRLDPLSAGIERVEPYPVHGAKDEWLYVGPFGAKDVMPEVEASLFALVETQEGGTFWRLDQPNTWVRPFTENALFGKWNYPLGVTLYGMLQTGKLLGRDDLLQYVYKHIETCTRLYTYAGWDKAQYGASGVLNTLATLDSLDDCGSFGATMLLALQNQPLQGAERIADVIADYISNKQDRLPDGSLYRKPKHVDFPNATLWCDDLYMSVPYMCRCYQRTGEIRYLEDAANQFIQFKKKLYIPELQIMSHVYDFGIDKPTKIAWGRGNGWVIFSLSELLAELPDNHAQRGELLQFFNELSEGYLRLQGENGLWHQVLTEPASYEETSCTSMFLYAFARGVRYGWLTETEKYIAAIHKGWSGMARISIDKFGNVYGVCRGSGYSYSVSYYKDDLSWLLNDTHGIGIVLLAGIEVLQLERHLDSGKPAAEEVLS</sequence>
<protein>
    <recommendedName>
        <fullName evidence="4">Glycoside hydrolase</fullName>
    </recommendedName>
</protein>
<dbReference type="GO" id="GO:0016787">
    <property type="term" value="F:hydrolase activity"/>
    <property type="evidence" value="ECO:0007669"/>
    <property type="project" value="UniProtKB-KW"/>
</dbReference>
<dbReference type="Pfam" id="PF07470">
    <property type="entry name" value="Glyco_hydro_88"/>
    <property type="match status" value="1"/>
</dbReference>
<comment type="caution">
    <text evidence="2">The sequence shown here is derived from an EMBL/GenBank/DDBJ whole genome shotgun (WGS) entry which is preliminary data.</text>
</comment>
<accession>A0A6L8UT62</accession>
<dbReference type="Proteomes" id="UP000481087">
    <property type="component" value="Unassembled WGS sequence"/>
</dbReference>
<dbReference type="InterPro" id="IPR012341">
    <property type="entry name" value="6hp_glycosidase-like_sf"/>
</dbReference>
<evidence type="ECO:0000313" key="2">
    <source>
        <dbReference type="EMBL" id="MZQ80562.1"/>
    </source>
</evidence>
<dbReference type="AlphaFoldDB" id="A0A6L8UT62"/>
<dbReference type="Gene3D" id="1.50.10.10">
    <property type="match status" value="1"/>
</dbReference>
<keyword evidence="3" id="KW-1185">Reference proteome</keyword>
<dbReference type="GO" id="GO:0005975">
    <property type="term" value="P:carbohydrate metabolic process"/>
    <property type="evidence" value="ECO:0007669"/>
    <property type="project" value="InterPro"/>
</dbReference>